<name>A0A074WQK2_9PEZI</name>
<evidence type="ECO:0008006" key="5">
    <source>
        <dbReference type="Google" id="ProtNLM"/>
    </source>
</evidence>
<dbReference type="GO" id="GO:0034657">
    <property type="term" value="C:GID complex"/>
    <property type="evidence" value="ECO:0007669"/>
    <property type="project" value="TreeGrafter"/>
</dbReference>
<comment type="similarity">
    <text evidence="1">Belongs to the GID4/VID24 family.</text>
</comment>
<dbReference type="GO" id="GO:0045721">
    <property type="term" value="P:negative regulation of gluconeogenesis"/>
    <property type="evidence" value="ECO:0007669"/>
    <property type="project" value="TreeGrafter"/>
</dbReference>
<dbReference type="AlphaFoldDB" id="A0A074WQK2"/>
<organism evidence="3 4">
    <name type="scientific">Aureobasidium namibiae CBS 147.97</name>
    <dbReference type="NCBI Taxonomy" id="1043004"/>
    <lineage>
        <taxon>Eukaryota</taxon>
        <taxon>Fungi</taxon>
        <taxon>Dikarya</taxon>
        <taxon>Ascomycota</taxon>
        <taxon>Pezizomycotina</taxon>
        <taxon>Dothideomycetes</taxon>
        <taxon>Dothideomycetidae</taxon>
        <taxon>Dothideales</taxon>
        <taxon>Saccotheciaceae</taxon>
        <taxon>Aureobasidium</taxon>
    </lineage>
</organism>
<dbReference type="Proteomes" id="UP000027730">
    <property type="component" value="Unassembled WGS sequence"/>
</dbReference>
<evidence type="ECO:0000256" key="2">
    <source>
        <dbReference type="SAM" id="MobiDB-lite"/>
    </source>
</evidence>
<dbReference type="GO" id="GO:0007039">
    <property type="term" value="P:protein catabolic process in the vacuole"/>
    <property type="evidence" value="ECO:0007669"/>
    <property type="project" value="TreeGrafter"/>
</dbReference>
<feature type="compositionally biased region" description="Polar residues" evidence="2">
    <location>
        <begin position="36"/>
        <end position="54"/>
    </location>
</feature>
<keyword evidence="4" id="KW-1185">Reference proteome</keyword>
<dbReference type="GO" id="GO:0043161">
    <property type="term" value="P:proteasome-mediated ubiquitin-dependent protein catabolic process"/>
    <property type="evidence" value="ECO:0007669"/>
    <property type="project" value="TreeGrafter"/>
</dbReference>
<evidence type="ECO:0000256" key="1">
    <source>
        <dbReference type="ARBA" id="ARBA00061469"/>
    </source>
</evidence>
<sequence>MPTPHDEHDETSPTPTLDISTSSPTHATCPPEDRSITTQSENNVLPTSESSRNLVTDPVAQMPTPEEDQDPQPTTMPEPPTKPMDLDEDSLSKEARLPTPSSPVNDDTKETESRVTPPTSVRSSPTPSSYPLSRKRLIPCLTSSFFQSGSKFRGTQQSDRQTYDVQVEIKHVDMEESFVCGYLRIQGLTDDHPTLTTYFEGEIIGTKHSFRTAHPEWGSTEKVDMQHWARFPPWKPLAKHAKSPNFTCQDYAQREHLFMRWKEYFLVPDHKVKSITGASFEGFYYICFNQRNGSVSGIYFHSRSEKYQQLELVHVEDRGCVGAVEFR</sequence>
<dbReference type="EMBL" id="KL584708">
    <property type="protein sequence ID" value="KEQ73879.1"/>
    <property type="molecule type" value="Genomic_DNA"/>
</dbReference>
<evidence type="ECO:0000313" key="4">
    <source>
        <dbReference type="Proteomes" id="UP000027730"/>
    </source>
</evidence>
<reference evidence="3 4" key="1">
    <citation type="journal article" date="2014" name="BMC Genomics">
        <title>Genome sequencing of four Aureobasidium pullulans varieties: biotechnological potential, stress tolerance, and description of new species.</title>
        <authorList>
            <person name="Gostin Ar C."/>
            <person name="Ohm R.A."/>
            <person name="Kogej T."/>
            <person name="Sonjak S."/>
            <person name="Turk M."/>
            <person name="Zajc J."/>
            <person name="Zalar P."/>
            <person name="Grube M."/>
            <person name="Sun H."/>
            <person name="Han J."/>
            <person name="Sharma A."/>
            <person name="Chiniquy J."/>
            <person name="Ngan C.Y."/>
            <person name="Lipzen A."/>
            <person name="Barry K."/>
            <person name="Grigoriev I.V."/>
            <person name="Gunde-Cimerman N."/>
        </authorList>
    </citation>
    <scope>NUCLEOTIDE SEQUENCE [LARGE SCALE GENOMIC DNA]</scope>
    <source>
        <strain evidence="3 4">CBS 147.97</strain>
    </source>
</reference>
<dbReference type="PANTHER" id="PTHR14534">
    <property type="entry name" value="VACUOLAR IMPORT AND DEGRADATION PROTEIN 24"/>
    <property type="match status" value="1"/>
</dbReference>
<feature type="compositionally biased region" description="Low complexity" evidence="2">
    <location>
        <begin position="114"/>
        <end position="129"/>
    </location>
</feature>
<dbReference type="GeneID" id="25413491"/>
<feature type="compositionally biased region" description="Polar residues" evidence="2">
    <location>
        <begin position="12"/>
        <end position="26"/>
    </location>
</feature>
<accession>A0A074WQK2</accession>
<dbReference type="Pfam" id="PF09783">
    <property type="entry name" value="Vac_ImportDeg"/>
    <property type="match status" value="1"/>
</dbReference>
<dbReference type="GO" id="GO:0006623">
    <property type="term" value="P:protein targeting to vacuole"/>
    <property type="evidence" value="ECO:0007669"/>
    <property type="project" value="TreeGrafter"/>
</dbReference>
<feature type="compositionally biased region" description="Basic and acidic residues" evidence="2">
    <location>
        <begin position="1"/>
        <end position="11"/>
    </location>
</feature>
<dbReference type="PANTHER" id="PTHR14534:SF3">
    <property type="entry name" value="GID COMPLEX SUBUNIT 4 HOMOLOG"/>
    <property type="match status" value="1"/>
</dbReference>
<dbReference type="RefSeq" id="XP_013428123.1">
    <property type="nucleotide sequence ID" value="XM_013572669.1"/>
</dbReference>
<gene>
    <name evidence="3" type="ORF">M436DRAFT_63235</name>
</gene>
<proteinExistence type="inferred from homology"/>
<dbReference type="HOGENOM" id="CLU_028759_0_0_1"/>
<dbReference type="OrthoDB" id="62at2759"/>
<feature type="region of interest" description="Disordered" evidence="2">
    <location>
        <begin position="1"/>
        <end position="134"/>
    </location>
</feature>
<protein>
    <recommendedName>
        <fullName evidence="5">Vesicle-mediated transport protein Vid24</fullName>
    </recommendedName>
</protein>
<dbReference type="STRING" id="1043004.A0A074WQK2"/>
<dbReference type="GO" id="GO:0005773">
    <property type="term" value="C:vacuole"/>
    <property type="evidence" value="ECO:0007669"/>
    <property type="project" value="GOC"/>
</dbReference>
<evidence type="ECO:0000313" key="3">
    <source>
        <dbReference type="EMBL" id="KEQ73879.1"/>
    </source>
</evidence>
<dbReference type="InterPro" id="IPR018618">
    <property type="entry name" value="GID4/10-like"/>
</dbReference>